<dbReference type="Proteomes" id="UP001211907">
    <property type="component" value="Unassembled WGS sequence"/>
</dbReference>
<evidence type="ECO:0000313" key="1">
    <source>
        <dbReference type="EMBL" id="KAJ3140354.1"/>
    </source>
</evidence>
<dbReference type="Gene3D" id="3.10.120.10">
    <property type="entry name" value="Cytochrome b5-like heme/steroid binding domain"/>
    <property type="match status" value="1"/>
</dbReference>
<sequence>MYGNFAGRDASRGLAKNSFDADMVQPLDLPIDELKDLTGDEVKALNEWAQFFHYKYIHIGFLVNQNL</sequence>
<protein>
    <submittedName>
        <fullName evidence="1">Uncharacterized protein</fullName>
    </submittedName>
</protein>
<dbReference type="InterPro" id="IPR036400">
    <property type="entry name" value="Cyt_B5-like_heme/steroid_sf"/>
</dbReference>
<dbReference type="SUPFAM" id="SSF55856">
    <property type="entry name" value="Cytochrome b5-like heme/steroid binding domain"/>
    <property type="match status" value="1"/>
</dbReference>
<accession>A0AAD5T920</accession>
<dbReference type="InterPro" id="IPR050577">
    <property type="entry name" value="MAPR/NEUFC/NENF-like"/>
</dbReference>
<dbReference type="GO" id="GO:0016020">
    <property type="term" value="C:membrane"/>
    <property type="evidence" value="ECO:0007669"/>
    <property type="project" value="TreeGrafter"/>
</dbReference>
<dbReference type="GO" id="GO:0012505">
    <property type="term" value="C:endomembrane system"/>
    <property type="evidence" value="ECO:0007669"/>
    <property type="project" value="TreeGrafter"/>
</dbReference>
<dbReference type="AlphaFoldDB" id="A0AAD5T920"/>
<keyword evidence="2" id="KW-1185">Reference proteome</keyword>
<reference evidence="1" key="1">
    <citation type="submission" date="2020-05" db="EMBL/GenBank/DDBJ databases">
        <title>Phylogenomic resolution of chytrid fungi.</title>
        <authorList>
            <person name="Stajich J.E."/>
            <person name="Amses K."/>
            <person name="Simmons R."/>
            <person name="Seto K."/>
            <person name="Myers J."/>
            <person name="Bonds A."/>
            <person name="Quandt C.A."/>
            <person name="Barry K."/>
            <person name="Liu P."/>
            <person name="Grigoriev I."/>
            <person name="Longcore J.E."/>
            <person name="James T.Y."/>
        </authorList>
    </citation>
    <scope>NUCLEOTIDE SEQUENCE</scope>
    <source>
        <strain evidence="1">JEL0513</strain>
    </source>
</reference>
<dbReference type="PANTHER" id="PTHR10281:SF76">
    <property type="entry name" value="CALCUTTA CUP-RELATED"/>
    <property type="match status" value="1"/>
</dbReference>
<organism evidence="1 2">
    <name type="scientific">Physocladia obscura</name>
    <dbReference type="NCBI Taxonomy" id="109957"/>
    <lineage>
        <taxon>Eukaryota</taxon>
        <taxon>Fungi</taxon>
        <taxon>Fungi incertae sedis</taxon>
        <taxon>Chytridiomycota</taxon>
        <taxon>Chytridiomycota incertae sedis</taxon>
        <taxon>Chytridiomycetes</taxon>
        <taxon>Chytridiales</taxon>
        <taxon>Chytriomycetaceae</taxon>
        <taxon>Physocladia</taxon>
    </lineage>
</organism>
<name>A0AAD5T920_9FUNG</name>
<proteinExistence type="predicted"/>
<comment type="caution">
    <text evidence="1">The sequence shown here is derived from an EMBL/GenBank/DDBJ whole genome shotgun (WGS) entry which is preliminary data.</text>
</comment>
<gene>
    <name evidence="1" type="ORF">HK100_010251</name>
</gene>
<evidence type="ECO:0000313" key="2">
    <source>
        <dbReference type="Proteomes" id="UP001211907"/>
    </source>
</evidence>
<dbReference type="EMBL" id="JADGJH010000056">
    <property type="protein sequence ID" value="KAJ3140354.1"/>
    <property type="molecule type" value="Genomic_DNA"/>
</dbReference>
<dbReference type="PANTHER" id="PTHR10281">
    <property type="entry name" value="MEMBRANE-ASSOCIATED PROGESTERONE RECEPTOR COMPONENT-RELATED"/>
    <property type="match status" value="1"/>
</dbReference>